<dbReference type="PANTHER" id="PTHR11711">
    <property type="entry name" value="ADP RIBOSYLATION FACTOR-RELATED"/>
    <property type="match status" value="1"/>
</dbReference>
<gene>
    <name evidence="6" type="primary">LOC101856524</name>
</gene>
<name>A0ABM1VXD4_APLCA</name>
<protein>
    <submittedName>
        <fullName evidence="6">ADP-ribosylation factor isoform X1</fullName>
    </submittedName>
</protein>
<reference evidence="6" key="1">
    <citation type="submission" date="2025-08" db="UniProtKB">
        <authorList>
            <consortium name="RefSeq"/>
        </authorList>
    </citation>
    <scope>IDENTIFICATION</scope>
</reference>
<dbReference type="RefSeq" id="XP_035827077.1">
    <property type="nucleotide sequence ID" value="XM_035971184.1"/>
</dbReference>
<evidence type="ECO:0000256" key="4">
    <source>
        <dbReference type="SAM" id="SignalP"/>
    </source>
</evidence>
<evidence type="ECO:0000256" key="1">
    <source>
        <dbReference type="ARBA" id="ARBA00022741"/>
    </source>
</evidence>
<dbReference type="CDD" id="cd00878">
    <property type="entry name" value="Arf_Arl"/>
    <property type="match status" value="1"/>
</dbReference>
<dbReference type="InterPro" id="IPR027417">
    <property type="entry name" value="P-loop_NTPase"/>
</dbReference>
<dbReference type="SMART" id="SM00178">
    <property type="entry name" value="SAR"/>
    <property type="match status" value="1"/>
</dbReference>
<feature type="chain" id="PRO_5047197313" evidence="4">
    <location>
        <begin position="20"/>
        <end position="243"/>
    </location>
</feature>
<dbReference type="InterPro" id="IPR006689">
    <property type="entry name" value="Small_GTPase_ARF/SAR"/>
</dbReference>
<evidence type="ECO:0000313" key="5">
    <source>
        <dbReference type="Proteomes" id="UP000694888"/>
    </source>
</evidence>
<evidence type="ECO:0000313" key="6">
    <source>
        <dbReference type="RefSeq" id="XP_035827077.1"/>
    </source>
</evidence>
<organism evidence="5 6">
    <name type="scientific">Aplysia californica</name>
    <name type="common">California sea hare</name>
    <dbReference type="NCBI Taxonomy" id="6500"/>
    <lineage>
        <taxon>Eukaryota</taxon>
        <taxon>Metazoa</taxon>
        <taxon>Spiralia</taxon>
        <taxon>Lophotrochozoa</taxon>
        <taxon>Mollusca</taxon>
        <taxon>Gastropoda</taxon>
        <taxon>Heterobranchia</taxon>
        <taxon>Euthyneura</taxon>
        <taxon>Tectipleura</taxon>
        <taxon>Aplysiida</taxon>
        <taxon>Aplysioidea</taxon>
        <taxon>Aplysiidae</taxon>
        <taxon>Aplysia</taxon>
    </lineage>
</organism>
<dbReference type="NCBIfam" id="TIGR00231">
    <property type="entry name" value="small_GTP"/>
    <property type="match status" value="1"/>
</dbReference>
<dbReference type="GeneID" id="101856524"/>
<dbReference type="Gene3D" id="3.40.50.300">
    <property type="entry name" value="P-loop containing nucleotide triphosphate hydrolases"/>
    <property type="match status" value="1"/>
</dbReference>
<dbReference type="PROSITE" id="PS51417">
    <property type="entry name" value="ARF"/>
    <property type="match status" value="1"/>
</dbReference>
<evidence type="ECO:0000256" key="3">
    <source>
        <dbReference type="RuleBase" id="RU003925"/>
    </source>
</evidence>
<keyword evidence="4" id="KW-0732">Signal</keyword>
<dbReference type="InterPro" id="IPR024156">
    <property type="entry name" value="Small_GTPase_ARF"/>
</dbReference>
<comment type="similarity">
    <text evidence="3">Belongs to the small GTPase superfamily. Arf family.</text>
</comment>
<dbReference type="Proteomes" id="UP000694888">
    <property type="component" value="Unplaced"/>
</dbReference>
<keyword evidence="2 3" id="KW-0342">GTP-binding</keyword>
<evidence type="ECO:0000256" key="2">
    <source>
        <dbReference type="ARBA" id="ARBA00023134"/>
    </source>
</evidence>
<dbReference type="SMART" id="SM00177">
    <property type="entry name" value="ARF"/>
    <property type="match status" value="1"/>
</dbReference>
<proteinExistence type="inferred from homology"/>
<accession>A0ABM1VXD4</accession>
<keyword evidence="5" id="KW-1185">Reference proteome</keyword>
<dbReference type="PRINTS" id="PR00328">
    <property type="entry name" value="SAR1GTPBP"/>
</dbReference>
<keyword evidence="1 3" id="KW-0547">Nucleotide-binding</keyword>
<feature type="signal peptide" evidence="4">
    <location>
        <begin position="1"/>
        <end position="19"/>
    </location>
</feature>
<sequence length="243" mass="27483">MRGMCLISCLVVLLILSRCIIEGLLYASLPLVQVDTCCSGLDAAGKSTLLYNLRYGEINSSYAIIGFPIETLSFKGIDITSWDISGRCAHNRPLLDYYYRTATGFVFVVNSADLEMMDEAFDQFDSYILQKEETKGRVVMILANKQDLPRALKCEELEKKFRERFPDTPDRKIFFQPCIAYTGEGIREAFDIFTTELKLNQATSNINMKSSVEGGDVAESPKENSMKLLFKKPMSFVKSVLMY</sequence>
<dbReference type="SUPFAM" id="SSF52540">
    <property type="entry name" value="P-loop containing nucleoside triphosphate hydrolases"/>
    <property type="match status" value="1"/>
</dbReference>
<dbReference type="InterPro" id="IPR005225">
    <property type="entry name" value="Small_GTP-bd"/>
</dbReference>
<dbReference type="Pfam" id="PF00025">
    <property type="entry name" value="Arf"/>
    <property type="match status" value="1"/>
</dbReference>